<keyword evidence="4 5" id="KW-0472">Membrane</keyword>
<sequence length="434" mass="49944">MNVSSFGVSRYSQLINSFYRKLEYISVFILFISFFDTDVFFLREPINILSYPIIFCLIIFRWKRCIYVGTRDISLLLLVGIAFISIFWSDVPSFTLEKLKGLLRSTLFGVYLAAYYKPKDLMQLLAWIFGILAVLNLVVTLAMPSYGITTINDEFSWKGLSAHKQYLGRIMLQGAILFLLLANTNKKFRWIMWLGCSLTVVLIVLSKSKTAWVGLAISLLLLPTFTIAKLFHKSRAIIYLIVVLSLGSLAILAFDNQQSINSAWETIIVDVLNKSPDLNGRVPVWNLAIESGLKRPWLGYGYQAFWETSEGAAIRNVTWARNTLSGNFHSHNGYIELFLQLGFVGLLLFSINFFTLLVRLMNLIFSTRSITSFWMLEYVILMFLFNYTDLLTFISPHTLWSVYIAINLSTIYWRNMFIENTNIPEYKLQGLDNK</sequence>
<reference evidence="7 8" key="1">
    <citation type="submission" date="2015-02" db="EMBL/GenBank/DDBJ databases">
        <title>Nostoc linckia genome annotation.</title>
        <authorList>
            <person name="Zhou Z."/>
        </authorList>
    </citation>
    <scope>NUCLEOTIDE SEQUENCE [LARGE SCALE GENOMIC DNA]</scope>
    <source>
        <strain evidence="8">z8</strain>
    </source>
</reference>
<feature type="transmembrane region" description="Helical" evidence="5">
    <location>
        <begin position="370"/>
        <end position="387"/>
    </location>
</feature>
<dbReference type="InterPro" id="IPR007016">
    <property type="entry name" value="O-antigen_ligase-rel_domated"/>
</dbReference>
<dbReference type="PANTHER" id="PTHR37422:SF17">
    <property type="entry name" value="O-ANTIGEN LIGASE"/>
    <property type="match status" value="1"/>
</dbReference>
<feature type="domain" description="O-antigen ligase-related" evidence="6">
    <location>
        <begin position="196"/>
        <end position="349"/>
    </location>
</feature>
<feature type="transmembrane region" description="Helical" evidence="5">
    <location>
        <begin position="393"/>
        <end position="413"/>
    </location>
</feature>
<dbReference type="InterPro" id="IPR051533">
    <property type="entry name" value="WaaL-like"/>
</dbReference>
<name>A0A9Q6EKZ8_NOSLI</name>
<gene>
    <name evidence="7" type="ORF">VF08_15530</name>
</gene>
<accession>A0A9Q6EKZ8</accession>
<dbReference type="GO" id="GO:0016020">
    <property type="term" value="C:membrane"/>
    <property type="evidence" value="ECO:0007669"/>
    <property type="project" value="UniProtKB-SubCell"/>
</dbReference>
<evidence type="ECO:0000256" key="2">
    <source>
        <dbReference type="ARBA" id="ARBA00022692"/>
    </source>
</evidence>
<dbReference type="PANTHER" id="PTHR37422">
    <property type="entry name" value="TEICHURONIC ACID BIOSYNTHESIS PROTEIN TUAE"/>
    <property type="match status" value="1"/>
</dbReference>
<feature type="transmembrane region" description="Helical" evidence="5">
    <location>
        <begin position="73"/>
        <end position="89"/>
    </location>
</feature>
<dbReference type="EMBL" id="LAHD01000039">
    <property type="protein sequence ID" value="PHK03377.1"/>
    <property type="molecule type" value="Genomic_DNA"/>
</dbReference>
<comment type="subcellular location">
    <subcellularLocation>
        <location evidence="1">Membrane</location>
        <topology evidence="1">Multi-pass membrane protein</topology>
    </subcellularLocation>
</comment>
<feature type="transmembrane region" description="Helical" evidence="5">
    <location>
        <begin position="190"/>
        <end position="206"/>
    </location>
</feature>
<organism evidence="7 8">
    <name type="scientific">Nostoc linckia z8</name>
    <dbReference type="NCBI Taxonomy" id="1628746"/>
    <lineage>
        <taxon>Bacteria</taxon>
        <taxon>Bacillati</taxon>
        <taxon>Cyanobacteriota</taxon>
        <taxon>Cyanophyceae</taxon>
        <taxon>Nostocales</taxon>
        <taxon>Nostocaceae</taxon>
        <taxon>Nostoc</taxon>
    </lineage>
</organism>
<proteinExistence type="predicted"/>
<feature type="transmembrane region" description="Helical" evidence="5">
    <location>
        <begin position="48"/>
        <end position="66"/>
    </location>
</feature>
<evidence type="ECO:0000256" key="1">
    <source>
        <dbReference type="ARBA" id="ARBA00004141"/>
    </source>
</evidence>
<dbReference type="AlphaFoldDB" id="A0A9Q6EKZ8"/>
<dbReference type="Proteomes" id="UP000222310">
    <property type="component" value="Unassembled WGS sequence"/>
</dbReference>
<comment type="caution">
    <text evidence="7">The sequence shown here is derived from an EMBL/GenBank/DDBJ whole genome shotgun (WGS) entry which is preliminary data.</text>
</comment>
<evidence type="ECO:0000256" key="4">
    <source>
        <dbReference type="ARBA" id="ARBA00023136"/>
    </source>
</evidence>
<evidence type="ECO:0000256" key="5">
    <source>
        <dbReference type="SAM" id="Phobius"/>
    </source>
</evidence>
<evidence type="ECO:0000313" key="7">
    <source>
        <dbReference type="EMBL" id="PHK03377.1"/>
    </source>
</evidence>
<evidence type="ECO:0000313" key="8">
    <source>
        <dbReference type="Proteomes" id="UP000222310"/>
    </source>
</evidence>
<keyword evidence="3 5" id="KW-1133">Transmembrane helix</keyword>
<feature type="transmembrane region" description="Helical" evidence="5">
    <location>
        <begin position="236"/>
        <end position="254"/>
    </location>
</feature>
<evidence type="ECO:0000256" key="3">
    <source>
        <dbReference type="ARBA" id="ARBA00022989"/>
    </source>
</evidence>
<feature type="transmembrane region" description="Helical" evidence="5">
    <location>
        <begin position="212"/>
        <end position="231"/>
    </location>
</feature>
<feature type="transmembrane region" description="Helical" evidence="5">
    <location>
        <begin position="337"/>
        <end position="358"/>
    </location>
</feature>
<evidence type="ECO:0000259" key="6">
    <source>
        <dbReference type="Pfam" id="PF04932"/>
    </source>
</evidence>
<protein>
    <recommendedName>
        <fullName evidence="6">O-antigen ligase-related domain-containing protein</fullName>
    </recommendedName>
</protein>
<keyword evidence="2 5" id="KW-0812">Transmembrane</keyword>
<feature type="transmembrane region" description="Helical" evidence="5">
    <location>
        <begin position="124"/>
        <end position="146"/>
    </location>
</feature>
<dbReference type="Pfam" id="PF04932">
    <property type="entry name" value="Wzy_C"/>
    <property type="match status" value="1"/>
</dbReference>